<organism evidence="3 4">
    <name type="scientific">Macrostomum lignano</name>
    <dbReference type="NCBI Taxonomy" id="282301"/>
    <lineage>
        <taxon>Eukaryota</taxon>
        <taxon>Metazoa</taxon>
        <taxon>Spiralia</taxon>
        <taxon>Lophotrochozoa</taxon>
        <taxon>Platyhelminthes</taxon>
        <taxon>Rhabditophora</taxon>
        <taxon>Macrostomorpha</taxon>
        <taxon>Macrostomida</taxon>
        <taxon>Macrostomidae</taxon>
        <taxon>Macrostomum</taxon>
    </lineage>
</organism>
<dbReference type="AlphaFoldDB" id="A0A267G7J5"/>
<evidence type="ECO:0000313" key="3">
    <source>
        <dbReference type="EMBL" id="PAA81222.1"/>
    </source>
</evidence>
<evidence type="ECO:0000256" key="1">
    <source>
        <dbReference type="SAM" id="Phobius"/>
    </source>
</evidence>
<dbReference type="Proteomes" id="UP000215902">
    <property type="component" value="Unassembled WGS sequence"/>
</dbReference>
<proteinExistence type="predicted"/>
<name>A0A267G7J5_9PLAT</name>
<dbReference type="SUPFAM" id="SSF53335">
    <property type="entry name" value="S-adenosyl-L-methionine-dependent methyltransferases"/>
    <property type="match status" value="1"/>
</dbReference>
<dbReference type="InterPro" id="IPR052514">
    <property type="entry name" value="SAM-dependent_MTase"/>
</dbReference>
<dbReference type="InterPro" id="IPR029063">
    <property type="entry name" value="SAM-dependent_MTases_sf"/>
</dbReference>
<evidence type="ECO:0000259" key="2">
    <source>
        <dbReference type="Pfam" id="PF05050"/>
    </source>
</evidence>
<evidence type="ECO:0000313" key="4">
    <source>
        <dbReference type="Proteomes" id="UP000215902"/>
    </source>
</evidence>
<feature type="non-terminal residue" evidence="3">
    <location>
        <position position="1"/>
    </location>
</feature>
<dbReference type="Pfam" id="PF05050">
    <property type="entry name" value="Methyltransf_21"/>
    <property type="match status" value="1"/>
</dbReference>
<accession>A0A267G7J5</accession>
<dbReference type="OrthoDB" id="411251at2759"/>
<reference evidence="3 4" key="1">
    <citation type="submission" date="2017-06" db="EMBL/GenBank/DDBJ databases">
        <title>A platform for efficient transgenesis in Macrostomum lignano, a flatworm model organism for stem cell research.</title>
        <authorList>
            <person name="Berezikov E."/>
        </authorList>
    </citation>
    <scope>NUCLEOTIDE SEQUENCE [LARGE SCALE GENOMIC DNA]</scope>
    <source>
        <strain evidence="3">DV1</strain>
        <tissue evidence="3">Whole organism</tissue>
    </source>
</reference>
<dbReference type="Gene3D" id="3.40.50.150">
    <property type="entry name" value="Vaccinia Virus protein VP39"/>
    <property type="match status" value="1"/>
</dbReference>
<feature type="domain" description="Methyltransferase FkbM" evidence="2">
    <location>
        <begin position="289"/>
        <end position="391"/>
    </location>
</feature>
<dbReference type="InterPro" id="IPR006342">
    <property type="entry name" value="FkbM_mtfrase"/>
</dbReference>
<comment type="caution">
    <text evidence="3">The sequence shown here is derived from an EMBL/GenBank/DDBJ whole genome shotgun (WGS) entry which is preliminary data.</text>
</comment>
<keyword evidence="1" id="KW-1133">Transmembrane helix</keyword>
<protein>
    <recommendedName>
        <fullName evidence="2">Methyltransferase FkbM domain-containing protein</fullName>
    </recommendedName>
</protein>
<keyword evidence="4" id="KW-1185">Reference proteome</keyword>
<keyword evidence="1" id="KW-0812">Transmembrane</keyword>
<dbReference type="PANTHER" id="PTHR34203">
    <property type="entry name" value="METHYLTRANSFERASE, FKBM FAMILY PROTEIN"/>
    <property type="match status" value="1"/>
</dbReference>
<dbReference type="EMBL" id="NIVC01000543">
    <property type="protein sequence ID" value="PAA81222.1"/>
    <property type="molecule type" value="Genomic_DNA"/>
</dbReference>
<feature type="transmembrane region" description="Helical" evidence="1">
    <location>
        <begin position="32"/>
        <end position="49"/>
    </location>
</feature>
<sequence length="435" mass="48713">KPVVLWPEFKVTAGFGTTEVHFPLMARPKQNIMLLALCATALFMAYILYSRVRWRDHIKPRSSKKHFISDAHVPNPIQIVETPKESGRQISSRKNETAIAKTVATRPLQTELQTRAPATIKTNCKIYNELRNVDFQQPALRHVLCSGAKAYEKAAGGFPMCRLQNPFDDRILEVVRSDSSTADLLDMNNTKVKMFVYSERDSISEVIKTSHEWERELVHTTMRLALKVPNATFLDAGCNIGVYSLLAARLGLPVVSLDANIRNLLRLRLSLNAAALDAALVWNFIGSGDQLSFLNFPDDCNVGGATKFGRAVVDSIPVMPVRSERLCGLIGTRNVVIKLDIEGGEADFLRTSGCLFSQFRVVFVQMEFLRQHMVGTDSATIVDFFASRNYSAWRTPGLSALDVKNAELWEDCDILWIHKDFDHLIYSEGFTLATG</sequence>
<gene>
    <name evidence="3" type="ORF">BOX15_Mlig015726g1</name>
</gene>
<keyword evidence="1" id="KW-0472">Membrane</keyword>
<dbReference type="PANTHER" id="PTHR34203:SF15">
    <property type="entry name" value="SLL1173 PROTEIN"/>
    <property type="match status" value="1"/>
</dbReference>